<evidence type="ECO:0000313" key="5">
    <source>
        <dbReference type="Proteomes" id="UP000190774"/>
    </source>
</evidence>
<dbReference type="InterPro" id="IPR013425">
    <property type="entry name" value="Autotrns_rpt"/>
</dbReference>
<dbReference type="STRING" id="48467.SAMN02745166_00064"/>
<keyword evidence="2" id="KW-0472">Membrane</keyword>
<sequence>MPSTRLTSLSTSARTLFPKISSLMFNATWASLVTLATPAIAQTGSFADWNVNADGNWGDASRWTGATPSSTYPSGVGATASVVHDIGATRTISLVDGSGSIDVTLGTLRLGDTNATHAFVLGSVSSGGKFIFDNGGLGALLDHSVKTGGTTTDPNKNPNSGDRIDAQVLLNDDLTIFANTNIEFRNLWTAAGHDITLTGAGRVYWNANNTSTAKGTLSGMGNLYIYNGEARFDGIAGTADSNVIDAPEIYIGDGLVTTGNTGFRTLPRLYLVNTESTLTSDLFLNGGMLVSDLGNLTPVNGDGMVILSGNLQITGAAATNIIDVNDTSTSVAGTPEVHYVTGVISGTGGFSKVNIGSLNLQADNTIQGEIYVQRAGPGGAALTAKGGLTLSGADGAFSAASKLIMSRDGSFYLDNSKAVNLNRVTDTAEIILRGQGRLRMVGNASAATSETLGALTVETGSGKINFDLDDTTPQSTTLTFSSFNRSVGAIAQFQVLDNTPGAFGSYLGGNARLNIADQGASAVLKGGGGANGSTNQTLVIGAFGGVNNISNHFMTFDKTNPTELRPLDFDTEYLKSSTLVDGGVIHTINPTTLGTLDQNLMINYNVDRDGDVNWYEARPVRMTANSAVNSLRFGVNVPTAASNSQNTNEIGAALVLNPGAVLYLGDSLAANTGLSGNTDGSGMVLFGRDVTGTNPGRNQFIAGGILDFGSREAIFVNESGNSAFIRSEIRGTGGFTKAGAQTIYLDNSNSYSGPTNIAEGLLVLRDQHALGNSNIVNIQGSGSLYLDLGTNIVSSVSGGAAPDLYVGVTDASRTILYSNGTNNTWGGNVIIDAVDSSGNWVFESRIGTNALATLNINGDIYSNDIANPINTDTALNDARLLTTNGTSATGGIINLNGQFKDNINGAAGGGLPINSNVENQVLRFQIRGSNELVVNARQQWDSAGRIYVEQGILRYEGDGNFFTDGAAAATTTGNGQSGIRMGGTAGGTNNGTANNAIILTKPGQVLNISRIDIGGDGSNNFNALGNTMLAGTNTSGTVTFGNGDERILFTQASSTNGVGFNRDLSVYAAEGGTVDLNFWLDDQGGNVSSWLTKIGRGTVNYNSRNSSQASDVEGVFLSGGLLRLTNYTLGTGVRFATGARTIFGGGGLEMDGTATSNRTENLTGDVRIMAGGTDVIVSSAAGRTTTLNIGATTATFTRESGGTLALVENTNGGVASVITLNGATAPAAGSLIAYSSYGSGIGTAFATDFAMRADALGNITGFSGATRQNEDNTSLWTNGNDISEGASGFGAATTNAGASINSLHFDANVASTVNVDAGGLTITSGGLLISSGIDVSTSTKTITGGTLSAGGGNDLIIHHYGAGTLTIESAIGGASLVKTGTGDMVLTAMNTYTGNTYFNGGSVSISSQSALGVTPVSLTANNLYFNGGTLHTSADMSLDANRGILFGGNGGAIDVEASTTLTVNGQMASEASVFGYVSNVAVGRLDKLGAGTLVLTQFDNAYNGLTDIREGTLIWAPGVEGSTTRSPFGSNSAFLDGTIVRSGATLEIAATGTSTNQTTTMQEWFTFEGGSTLNVSLLAANDRNLVLNGVIKLDSLGHIGTLDGISTADTIAGATTINVGRRTTHLNNAGGYLTGDGGITKIGAGALAFRENNPEWTGQLIVNEGLVEIYSAGYALGTGTMPIILGHNLSAELAGEAVSGNTTVQLFFRDEGGYRDVSTITQDIIVRADEGAGTQAKHIGARYMADVDVVNFAGNLTLNDDVTFFYQDDVRNSTDQFNETSSSTAAANTRNDTRSYGAALNVETIFINFDGDIIGSKSITTRVDQGGNGNATNGSITGANDDFVLRPVFGLNGDNSAWTGSLTLGNTSSDVDREHLVRFGQSSSISSANDVIMHHNASLQAGGQNITIGSLINPTGAATIDSYIENAATSPGVITINQLTDATVGIIFRDGINFFQLQAGEVDASLSIVKTGGAMLEWLKGNSYSGSTTIDAGELKLSYGADASMLADSASLIIRDGMLNLAGTVAHQEIVSGTTIDGNARIIRSAGSSTIQLNAINYISGTLHISEDNIATTDTLNDPTTGIIGVWATVGGSWAVNATNSVDGALVGLTTFSDVNRLGGVIPDGAALNVRIIEAGSSGPVTLGAGTTVINTLLQGASGGAGVEAAFVQIGATETLRIASGGILLPSTSSALTFGGTGALTAGVNLNDDAVLNLQNESVTEALTVGVSITDNGTGQVGVATPGVGNVIFTGTNSYSGQTQVTWGTLSVGDGGTTGTLGTGAVEAAATGTLRFNRSDSALSIVGPVNGAGTVIQTGSGTTTLNSSTVLNELNFILAGGTLATGADQAINTTRPLIFGDTVASTSVGSLDLTLGSATVGGLQVQTNTTTANEILIGSGKTLQVNGNVLIGINVAPSGTGTPVFPNTALTVSGGGQWVVNSLGGSFQIGGGTGSVNANRVVVDLSGLANFSVDLGSSGTFRLGDANGNSSGSGNATSSLLLAENTTITASLLGIGDRQGVGGSSNALRMGAGTTVFNVNTLSVGDRGQRGTGSLNFAGSTGTLKVRAADGVGRTVMHVLSSSAGTGYDLSGTVNLLGHDADLLLSTLEIGIRTNGNGSGIGTFSFDQGTLDVTSISIGRKTGGAGTESDSVVGTLNIGGGTVIVGEGGIAMAENSSTGTSPSSGVLNFTGGDIQIGGDILKIGTTGAAAASATLNLTGTAVLDMTGHAIGSVSQPLDSLILDSGTLKNVSQINGGTTGLITAGNGGTLILAGNNNYSGGTQINTGTLLIASAATTGFGNVAVNANGVLAGVGTVRGDTTISLNGAVSPGLGAGTVGTLTWASGMDLSFESGSSASFLLGSTSGVSDQLASEGLGTLTLDAGTTFNVTGWDSAYVPNGGDSWQILDWGTITGSFEVGTNFRSSGSGGGDLFLPDLGGGHFWDVSNFMSAGVITVVAIPEPGRVSFLLVGGLLLMMRRRRKS</sequence>
<keyword evidence="5" id="KW-1185">Reference proteome</keyword>
<dbReference type="EMBL" id="FUYE01000001">
    <property type="protein sequence ID" value="SKA75758.1"/>
    <property type="molecule type" value="Genomic_DNA"/>
</dbReference>
<dbReference type="NCBIfam" id="TIGR02601">
    <property type="entry name" value="autotrns_rpt"/>
    <property type="match status" value="4"/>
</dbReference>
<name>A0A1T4WFI0_9BACT</name>
<evidence type="ECO:0000256" key="3">
    <source>
        <dbReference type="SAM" id="SignalP"/>
    </source>
</evidence>
<keyword evidence="1 3" id="KW-0732">Signal</keyword>
<accession>A0A1T4WFI0</accession>
<protein>
    <submittedName>
        <fullName evidence="4">Autotransporter-associated beta strand repeat-containing protein</fullName>
    </submittedName>
</protein>
<organism evidence="4 5">
    <name type="scientific">Prosthecobacter debontii</name>
    <dbReference type="NCBI Taxonomy" id="48467"/>
    <lineage>
        <taxon>Bacteria</taxon>
        <taxon>Pseudomonadati</taxon>
        <taxon>Verrucomicrobiota</taxon>
        <taxon>Verrucomicrobiia</taxon>
        <taxon>Verrucomicrobiales</taxon>
        <taxon>Verrucomicrobiaceae</taxon>
        <taxon>Prosthecobacter</taxon>
    </lineage>
</organism>
<feature type="signal peptide" evidence="3">
    <location>
        <begin position="1"/>
        <end position="41"/>
    </location>
</feature>
<evidence type="ECO:0000256" key="1">
    <source>
        <dbReference type="ARBA" id="ARBA00022729"/>
    </source>
</evidence>
<gene>
    <name evidence="4" type="ORF">SAMN02745166_00064</name>
</gene>
<proteinExistence type="predicted"/>
<dbReference type="OrthoDB" id="173890at2"/>
<dbReference type="RefSeq" id="WP_078811308.1">
    <property type="nucleotide sequence ID" value="NZ_FUYE01000001.1"/>
</dbReference>
<keyword evidence="2" id="KW-1133">Transmembrane helix</keyword>
<dbReference type="Proteomes" id="UP000190774">
    <property type="component" value="Unassembled WGS sequence"/>
</dbReference>
<feature type="chain" id="PRO_5012888350" evidence="3">
    <location>
        <begin position="42"/>
        <end position="2977"/>
    </location>
</feature>
<keyword evidence="2" id="KW-0812">Transmembrane</keyword>
<reference evidence="5" key="1">
    <citation type="submission" date="2017-02" db="EMBL/GenBank/DDBJ databases">
        <authorList>
            <person name="Varghese N."/>
            <person name="Submissions S."/>
        </authorList>
    </citation>
    <scope>NUCLEOTIDE SEQUENCE [LARGE SCALE GENOMIC DNA]</scope>
    <source>
        <strain evidence="5">ATCC 700200</strain>
    </source>
</reference>
<evidence type="ECO:0000313" key="4">
    <source>
        <dbReference type="EMBL" id="SKA75758.1"/>
    </source>
</evidence>
<evidence type="ECO:0000256" key="2">
    <source>
        <dbReference type="SAM" id="Phobius"/>
    </source>
</evidence>
<dbReference type="Pfam" id="PF12951">
    <property type="entry name" value="PATR"/>
    <property type="match status" value="6"/>
</dbReference>
<feature type="transmembrane region" description="Helical" evidence="2">
    <location>
        <begin position="2945"/>
        <end position="2969"/>
    </location>
</feature>